<dbReference type="AlphaFoldDB" id="A0A543AIH1"/>
<evidence type="ECO:0000313" key="3">
    <source>
        <dbReference type="Proteomes" id="UP000319746"/>
    </source>
</evidence>
<dbReference type="InterPro" id="IPR029058">
    <property type="entry name" value="AB_hydrolase_fold"/>
</dbReference>
<evidence type="ECO:0000256" key="1">
    <source>
        <dbReference type="SAM" id="Coils"/>
    </source>
</evidence>
<name>A0A543AIH1_9MICC</name>
<accession>A0A543AIH1</accession>
<protein>
    <submittedName>
        <fullName evidence="2">Uncharacterized protein</fullName>
    </submittedName>
</protein>
<gene>
    <name evidence="2" type="ORF">FB556_1018</name>
</gene>
<sequence>MGMRSRNETRWNVPFHHYASLEAFLAAPLQVGGNTFRHHGREIDVLIENRRAATTLVVFNGAIPLNVQYLPYFTGRGIAEDLGLNLIAVSDPVLAHRDMTVAWYLGDETTGPLRPILVPAIQHALEQLGADQTILFGASGGGFAAAHYAPYFPNCTALLVNPRLTLERRAQDKMATYLRLAHGLDSNGAMTSSVRGLLADFGPTDLAAVAQHGLNHDLLIYQNFFDSTFLQHHLLPFLRVAGAGPRCYVRFTHDGHGHVPIPPATIREILDVLASDRTAAVDAAGFSPASEVSNLTGQFLPEIAERLDSLGKENRRLGRERDALEVQQVKLQERVADLRSRSDALDDKIRVLNRRVEHLRTEPPLWRRMWHVVPRSFRERLQRFIRRKHA</sequence>
<evidence type="ECO:0000313" key="2">
    <source>
        <dbReference type="EMBL" id="TQL72373.1"/>
    </source>
</evidence>
<comment type="caution">
    <text evidence="2">The sequence shown here is derived from an EMBL/GenBank/DDBJ whole genome shotgun (WGS) entry which is preliminary data.</text>
</comment>
<proteinExistence type="predicted"/>
<dbReference type="SUPFAM" id="SSF53474">
    <property type="entry name" value="alpha/beta-Hydrolases"/>
    <property type="match status" value="1"/>
</dbReference>
<feature type="coiled-coil region" evidence="1">
    <location>
        <begin position="307"/>
        <end position="362"/>
    </location>
</feature>
<organism evidence="2 3">
    <name type="scientific">Enteractinococcus coprophilus</name>
    <dbReference type="NCBI Taxonomy" id="1027633"/>
    <lineage>
        <taxon>Bacteria</taxon>
        <taxon>Bacillati</taxon>
        <taxon>Actinomycetota</taxon>
        <taxon>Actinomycetes</taxon>
        <taxon>Micrococcales</taxon>
        <taxon>Micrococcaceae</taxon>
    </lineage>
</organism>
<dbReference type="Proteomes" id="UP000319746">
    <property type="component" value="Unassembled WGS sequence"/>
</dbReference>
<keyword evidence="3" id="KW-1185">Reference proteome</keyword>
<dbReference type="Gene3D" id="3.40.50.1820">
    <property type="entry name" value="alpha/beta hydrolase"/>
    <property type="match status" value="1"/>
</dbReference>
<reference evidence="2 3" key="1">
    <citation type="submission" date="2019-06" db="EMBL/GenBank/DDBJ databases">
        <title>Sequencing the genomes of 1000 actinobacteria strains.</title>
        <authorList>
            <person name="Klenk H.-P."/>
        </authorList>
    </citation>
    <scope>NUCLEOTIDE SEQUENCE [LARGE SCALE GENOMIC DNA]</scope>
    <source>
        <strain evidence="2 3">DSM 24083</strain>
    </source>
</reference>
<keyword evidence="1" id="KW-0175">Coiled coil</keyword>
<dbReference type="EMBL" id="VFOU01000002">
    <property type="protein sequence ID" value="TQL72373.1"/>
    <property type="molecule type" value="Genomic_DNA"/>
</dbReference>